<organism evidence="3 4">
    <name type="scientific">Fonsecaea pedrosoi CBS 271.37</name>
    <dbReference type="NCBI Taxonomy" id="1442368"/>
    <lineage>
        <taxon>Eukaryota</taxon>
        <taxon>Fungi</taxon>
        <taxon>Dikarya</taxon>
        <taxon>Ascomycota</taxon>
        <taxon>Pezizomycotina</taxon>
        <taxon>Eurotiomycetes</taxon>
        <taxon>Chaetothyriomycetidae</taxon>
        <taxon>Chaetothyriales</taxon>
        <taxon>Herpotrichiellaceae</taxon>
        <taxon>Fonsecaea</taxon>
    </lineage>
</organism>
<evidence type="ECO:0000313" key="3">
    <source>
        <dbReference type="EMBL" id="KIW84355.1"/>
    </source>
</evidence>
<evidence type="ECO:0000256" key="1">
    <source>
        <dbReference type="SAM" id="MobiDB-lite"/>
    </source>
</evidence>
<feature type="signal peptide" evidence="2">
    <location>
        <begin position="1"/>
        <end position="17"/>
    </location>
</feature>
<evidence type="ECO:0000313" key="4">
    <source>
        <dbReference type="Proteomes" id="UP000053029"/>
    </source>
</evidence>
<name>A0A0D2H0G0_9EURO</name>
<keyword evidence="4" id="KW-1185">Reference proteome</keyword>
<evidence type="ECO:0000256" key="2">
    <source>
        <dbReference type="SAM" id="SignalP"/>
    </source>
</evidence>
<dbReference type="AlphaFoldDB" id="A0A0D2H0G0"/>
<dbReference type="VEuPathDB" id="FungiDB:Z517_03605"/>
<accession>A0A0D2H0G0</accession>
<dbReference type="GeneID" id="25303095"/>
<dbReference type="HOGENOM" id="CLU_051386_0_0_1"/>
<protein>
    <submittedName>
        <fullName evidence="3">Uncharacterized protein</fullName>
    </submittedName>
</protein>
<dbReference type="RefSeq" id="XP_013288163.1">
    <property type="nucleotide sequence ID" value="XM_013432709.1"/>
</dbReference>
<dbReference type="EMBL" id="KN846970">
    <property type="protein sequence ID" value="KIW84355.1"/>
    <property type="molecule type" value="Genomic_DNA"/>
</dbReference>
<gene>
    <name evidence="3" type="ORF">Z517_03605</name>
</gene>
<sequence>MLFLSLIFLSQFLSLPAAPMPLAGPPALVRAKRATVSHLRLPDALPAPPAIERRHLDERRSRAATAVSSTRAPSAATATSCPAPGTPPVNAAAGAETAQKININGTFSQAVALQGDDIQTDVLYPPSAIGSLEIEFKNRDGRTLNVRENKTPAPPPTGFVALEPSSFIVSLAGGTQGLTLQKVDYIFNVANPAVVAANIAQAQVGKLSADGCQFVIDPALGELEFEAEENELSLTVADMNGEWGIFVSQAAVASQAAAEETPGEEVNVNGTFGTAIAVPGSNVKTDILFLESAAGALEVEYNGTNANAITVTQNANPASPPAGFLFVDRTTFQVATDTATNPAADIVKVDYIYSEQVKRLVDVNQGVIGKLDPATNTFITSGLGEFEVELDENEWTLTVEDLNGEWAILIPQAALLG</sequence>
<feature type="compositionally biased region" description="Low complexity" evidence="1">
    <location>
        <begin position="63"/>
        <end position="83"/>
    </location>
</feature>
<keyword evidence="2" id="KW-0732">Signal</keyword>
<proteinExistence type="predicted"/>
<feature type="chain" id="PRO_5002242970" evidence="2">
    <location>
        <begin position="18"/>
        <end position="417"/>
    </location>
</feature>
<reference evidence="3 4" key="1">
    <citation type="submission" date="2015-01" db="EMBL/GenBank/DDBJ databases">
        <title>The Genome Sequence of Fonsecaea pedrosoi CBS 271.37.</title>
        <authorList>
            <consortium name="The Broad Institute Genomics Platform"/>
            <person name="Cuomo C."/>
            <person name="de Hoog S."/>
            <person name="Gorbushina A."/>
            <person name="Stielow B."/>
            <person name="Teixiera M."/>
            <person name="Abouelleil A."/>
            <person name="Chapman S.B."/>
            <person name="Priest M."/>
            <person name="Young S.K."/>
            <person name="Wortman J."/>
            <person name="Nusbaum C."/>
            <person name="Birren B."/>
        </authorList>
    </citation>
    <scope>NUCLEOTIDE SEQUENCE [LARGE SCALE GENOMIC DNA]</scope>
    <source>
        <strain evidence="3 4">CBS 271.37</strain>
    </source>
</reference>
<dbReference type="Proteomes" id="UP000053029">
    <property type="component" value="Unassembled WGS sequence"/>
</dbReference>
<feature type="region of interest" description="Disordered" evidence="1">
    <location>
        <begin position="57"/>
        <end position="86"/>
    </location>
</feature>
<dbReference type="OrthoDB" id="3014608at2759"/>